<sequence>MHKKLAADLTSIAHSILQLKNKDDIFVLKQKAYQVYEKLALLAYVEEYINTTPNATESKEELIAKIEEAAKEKLITSVIEEESEVVLEENEVTLEIENTNLEVEIEVEEEEQETEIQLEIEETVLEQPFDELEALFDEVPELEVTNLEEEKEDEQKVEEEKVEKKIPTLDEELSDTISIDVAADLFGKPTEVNPSAPQTSPALQIGLNDRIAFVKHLFAGSQEDFNRVISQLNTVKTQKEAKKFVNKMVKPDYDWTDKEEYETRFMEIVERTFND</sequence>
<evidence type="ECO:0000313" key="2">
    <source>
        <dbReference type="Proteomes" id="UP000633278"/>
    </source>
</evidence>
<accession>A0A917HW31</accession>
<dbReference type="AlphaFoldDB" id="A0A917HW31"/>
<dbReference type="Proteomes" id="UP000633278">
    <property type="component" value="Unassembled WGS sequence"/>
</dbReference>
<comment type="caution">
    <text evidence="1">The sequence shown here is derived from an EMBL/GenBank/DDBJ whole genome shotgun (WGS) entry which is preliminary data.</text>
</comment>
<proteinExistence type="predicted"/>
<organism evidence="1 2">
    <name type="scientific">Polaribacter pacificus</name>
    <dbReference type="NCBI Taxonomy" id="1775173"/>
    <lineage>
        <taxon>Bacteria</taxon>
        <taxon>Pseudomonadati</taxon>
        <taxon>Bacteroidota</taxon>
        <taxon>Flavobacteriia</taxon>
        <taxon>Flavobacteriales</taxon>
        <taxon>Flavobacteriaceae</taxon>
    </lineage>
</organism>
<gene>
    <name evidence="1" type="ORF">GCM10011416_05200</name>
</gene>
<keyword evidence="2" id="KW-1185">Reference proteome</keyword>
<protein>
    <submittedName>
        <fullName evidence="1">Uncharacterized protein</fullName>
    </submittedName>
</protein>
<name>A0A917HW31_9FLAO</name>
<dbReference type="RefSeq" id="WP_188597711.1">
    <property type="nucleotide sequence ID" value="NZ_BMJW01000001.1"/>
</dbReference>
<reference evidence="1" key="1">
    <citation type="journal article" date="2014" name="Int. J. Syst. Evol. Microbiol.">
        <title>Complete genome sequence of Corynebacterium casei LMG S-19264T (=DSM 44701T), isolated from a smear-ripened cheese.</title>
        <authorList>
            <consortium name="US DOE Joint Genome Institute (JGI-PGF)"/>
            <person name="Walter F."/>
            <person name="Albersmeier A."/>
            <person name="Kalinowski J."/>
            <person name="Ruckert C."/>
        </authorList>
    </citation>
    <scope>NUCLEOTIDE SEQUENCE</scope>
    <source>
        <strain evidence="1">CGMCC 1.15763</strain>
    </source>
</reference>
<dbReference type="EMBL" id="BMJW01000001">
    <property type="protein sequence ID" value="GGG91504.1"/>
    <property type="molecule type" value="Genomic_DNA"/>
</dbReference>
<reference evidence="1" key="2">
    <citation type="submission" date="2020-09" db="EMBL/GenBank/DDBJ databases">
        <authorList>
            <person name="Sun Q."/>
            <person name="Zhou Y."/>
        </authorList>
    </citation>
    <scope>NUCLEOTIDE SEQUENCE</scope>
    <source>
        <strain evidence="1">CGMCC 1.15763</strain>
    </source>
</reference>
<evidence type="ECO:0000313" key="1">
    <source>
        <dbReference type="EMBL" id="GGG91504.1"/>
    </source>
</evidence>